<accession>A0ABN6XAM5</accession>
<organism evidence="2 3">
    <name type="scientific">Paraoerskovia sediminicola</name>
    <dbReference type="NCBI Taxonomy" id="1138587"/>
    <lineage>
        <taxon>Bacteria</taxon>
        <taxon>Bacillati</taxon>
        <taxon>Actinomycetota</taxon>
        <taxon>Actinomycetes</taxon>
        <taxon>Micrococcales</taxon>
        <taxon>Cellulomonadaceae</taxon>
        <taxon>Paraoerskovia</taxon>
    </lineage>
</organism>
<name>A0ABN6XAM5_9CELL</name>
<evidence type="ECO:0000313" key="3">
    <source>
        <dbReference type="Proteomes" id="UP001321475"/>
    </source>
</evidence>
<dbReference type="InterPro" id="IPR002925">
    <property type="entry name" value="Dienelactn_hydro"/>
</dbReference>
<protein>
    <submittedName>
        <fullName evidence="2">Dienelactone hydrolase</fullName>
    </submittedName>
</protein>
<keyword evidence="2" id="KW-0378">Hydrolase</keyword>
<dbReference type="Pfam" id="PF01738">
    <property type="entry name" value="DLH"/>
    <property type="match status" value="1"/>
</dbReference>
<dbReference type="PANTHER" id="PTHR46623">
    <property type="entry name" value="CARBOXYMETHYLENEBUTENOLIDASE-RELATED"/>
    <property type="match status" value="1"/>
</dbReference>
<dbReference type="SUPFAM" id="SSF53474">
    <property type="entry name" value="alpha/beta-Hydrolases"/>
    <property type="match status" value="1"/>
</dbReference>
<feature type="domain" description="Dienelactone hydrolase" evidence="1">
    <location>
        <begin position="4"/>
        <end position="190"/>
    </location>
</feature>
<dbReference type="RefSeq" id="WP_286218926.1">
    <property type="nucleotide sequence ID" value="NZ_AP027729.1"/>
</dbReference>
<keyword evidence="3" id="KW-1185">Reference proteome</keyword>
<dbReference type="InterPro" id="IPR029058">
    <property type="entry name" value="AB_hydrolase_fold"/>
</dbReference>
<dbReference type="EMBL" id="AP027729">
    <property type="protein sequence ID" value="BDZ41847.1"/>
    <property type="molecule type" value="Genomic_DNA"/>
</dbReference>
<dbReference type="GO" id="GO:0016787">
    <property type="term" value="F:hydrolase activity"/>
    <property type="evidence" value="ECO:0007669"/>
    <property type="project" value="UniProtKB-KW"/>
</dbReference>
<gene>
    <name evidence="2" type="ORF">GCM10025865_11460</name>
</gene>
<sequence>MTHVVLFHHAQGLTAGVRAFAARLEAAGHRVSLPDLYEGKTFDSLEAGIENASRIGFSTIVERGREAAENIEDDVVYAGFSLGAMPAQMLAQSMPDAQGALLFHACITPSDLGSSWPVGVPVQVHGAEDDELFVEEGDLDAARELVETVDTAELFLYPGDGHLFTDSSLPEYDADATALVEERVLAFLASIP</sequence>
<evidence type="ECO:0000313" key="2">
    <source>
        <dbReference type="EMBL" id="BDZ41847.1"/>
    </source>
</evidence>
<dbReference type="Proteomes" id="UP001321475">
    <property type="component" value="Chromosome"/>
</dbReference>
<dbReference type="PANTHER" id="PTHR46623:SF6">
    <property type="entry name" value="ALPHA_BETA-HYDROLASES SUPERFAMILY PROTEIN"/>
    <property type="match status" value="1"/>
</dbReference>
<reference evidence="3" key="1">
    <citation type="journal article" date="2019" name="Int. J. Syst. Evol. Microbiol.">
        <title>The Global Catalogue of Microorganisms (GCM) 10K type strain sequencing project: providing services to taxonomists for standard genome sequencing and annotation.</title>
        <authorList>
            <consortium name="The Broad Institute Genomics Platform"/>
            <consortium name="The Broad Institute Genome Sequencing Center for Infectious Disease"/>
            <person name="Wu L."/>
            <person name="Ma J."/>
        </authorList>
    </citation>
    <scope>NUCLEOTIDE SEQUENCE [LARGE SCALE GENOMIC DNA]</scope>
    <source>
        <strain evidence="3">NBRC 108565</strain>
    </source>
</reference>
<dbReference type="Gene3D" id="3.40.50.1820">
    <property type="entry name" value="alpha/beta hydrolase"/>
    <property type="match status" value="1"/>
</dbReference>
<proteinExistence type="predicted"/>
<dbReference type="InterPro" id="IPR051049">
    <property type="entry name" value="Dienelactone_hydrolase-like"/>
</dbReference>
<evidence type="ECO:0000259" key="1">
    <source>
        <dbReference type="Pfam" id="PF01738"/>
    </source>
</evidence>